<dbReference type="KEGG" id="kcm:ABWK59_23945"/>
<feature type="domain" description="Ricin B lectin" evidence="5">
    <location>
        <begin position="1308"/>
        <end position="1434"/>
    </location>
</feature>
<dbReference type="Pfam" id="PF00652">
    <property type="entry name" value="Ricin_B_lectin"/>
    <property type="match status" value="1"/>
</dbReference>
<name>A0AAU8K117_9ACTN</name>
<feature type="chain" id="PRO_5043952930" evidence="4">
    <location>
        <begin position="43"/>
        <end position="1446"/>
    </location>
</feature>
<evidence type="ECO:0000259" key="5">
    <source>
        <dbReference type="SMART" id="SM00458"/>
    </source>
</evidence>
<dbReference type="SMART" id="SM00560">
    <property type="entry name" value="LamGL"/>
    <property type="match status" value="1"/>
</dbReference>
<dbReference type="CDD" id="cd23451">
    <property type="entry name" value="beta-trefoil_Ricin_laminarinase"/>
    <property type="match status" value="1"/>
</dbReference>
<dbReference type="SUPFAM" id="SSF50370">
    <property type="entry name" value="Ricin B-like lectins"/>
    <property type="match status" value="1"/>
</dbReference>
<feature type="region of interest" description="Disordered" evidence="3">
    <location>
        <begin position="72"/>
        <end position="124"/>
    </location>
</feature>
<feature type="signal peptide" evidence="4">
    <location>
        <begin position="1"/>
        <end position="42"/>
    </location>
</feature>
<dbReference type="Gene3D" id="2.60.120.200">
    <property type="match status" value="1"/>
</dbReference>
<dbReference type="Pfam" id="PF13385">
    <property type="entry name" value="Laminin_G_3"/>
    <property type="match status" value="1"/>
</dbReference>
<dbReference type="SUPFAM" id="SSF49899">
    <property type="entry name" value="Concanavalin A-like lectins/glucanases"/>
    <property type="match status" value="1"/>
</dbReference>
<feature type="compositionally biased region" description="Polar residues" evidence="3">
    <location>
        <begin position="93"/>
        <end position="110"/>
    </location>
</feature>
<evidence type="ECO:0000256" key="2">
    <source>
        <dbReference type="ARBA" id="ARBA00023157"/>
    </source>
</evidence>
<keyword evidence="2" id="KW-1015">Disulfide bond</keyword>
<feature type="domain" description="LamG-like jellyroll fold" evidence="6">
    <location>
        <begin position="1161"/>
        <end position="1303"/>
    </location>
</feature>
<dbReference type="Gene3D" id="2.80.10.50">
    <property type="match status" value="2"/>
</dbReference>
<sequence>MRIRRPGAARGRRSFGASVLPIAATAVLSLSAGLLAAPPALAADDRGHGPAAASRPDLPAKPAPTEIEKAVRAARAQAQRTGKAVPIDRLTDAGSQTVANPDGTLTTESSPVPERVQNPDGSWRPVDATLRTAADGSVAPAAVPSKLAFSGGGDGPMATMTTADGRKLAVRAPFRLPKPTLDGDSALYPSVLPDVDLQLTATPQGGWRQVLIVRTAEAAANPQVRRLHLDLTVDGLTVQADAAGNLTAADASGKARFTAPSPVMWDSAAAPAATGAAAAKKSAPAAKAAPAEEAAAVSRSTAKGPGEHARVSPIAATTDGRGIDLVPDASALGKGTGPWFVDPGWNPTADSTNQAWAQVQEYFPESKQYNSTSYNQDKPATGYCGYIDSANPCPETGRTRAYFRIGINSQIHNTTVLDARLKATIVSSSSPSTSTPMGLYWTGPINEWTRWNAQPCGTGSTMQNCSKIGMNWIKGTGEISFDVTSQMRQAAAQKSPDFTFGLAPDDEYNKYYRQRFNNTPHIVVTYDIQPTVWWPRTRPSPGFARDGSSADCFMPNQTHPWDNPGWVGATGLTLTTATWSPTHEQLLTTFQMWDDDNNGASKYFPTGWNGEYGDATVNVPADQLIDGHQYGWQSNTTDATLTSGNTDWCFFRVDRTPPTAKVTSTDFPESGTLGAHPKLVGQEGEFTLTGSDPAPTTGTRTSGLACARWTTDPVEAAATGWRCTDDATDKRIVRMTDGAAKVKVTPAKWGTNFVYLQTQDNAGNLSQLAVYSYYAPFNPAGPKPVFGDITGDSKPDILLPDSSGSLRVIGAGTDAYAAPNAKGQTAPGGNGWSTLQYAHRGSLGEKSVDDLVVHVPGDPALLIYTNDVANARFDDQAPVAVAKPTGCAKPDFTPIDCAAHGFDTRGSWAKVSQIAAFGSPTGDTGQVRGTGIYALPYTSLLFVEDGRLWLGTKGATNQLDGTAILLSANDKAWDTYDLITPGRANGNDFPTLWARSKADGTVHAFTVKGTKDAPDLSGFTDPTKGWIANGVDPKLYSRVGSDGDVTGDGIPDLWAVDTNRQLVYFAGKGSVADQGNGIVYPTVSGLAAPVQLGNLNLPRAQWKLTDPGGTTVPSAVGDYPGTASGVSWPTEPVDGRTTAYASLDGTAASITTGRTVIDPRSSFTVRVKAKARATGGVVVSQDDNRASAFMIYADTRLNSWIFTIGTADDDNWSYDGTWTSNERARVLLDTWTDLTAVYDAPTGAMRLYVDGVLASTGYHRASNTPPPTGNLVIGRYKYQGQPNAFFKGGVSNLTVYPYASSVTAPGATGPIAFAGAPTSCVDNDYNRTTDGNKIQVTGCNGTEAQRFEVRNDGTLRVTGKCVDTLNSSPANQAAVVLMTCKGTDSQVWLPRADGSLFNPVSGRCLDLPWGRPDPGTQLQLFDCNGSSAQKWTTATLGTAPLPVTPL</sequence>
<dbReference type="InterPro" id="IPR000772">
    <property type="entry name" value="Ricin_B_lectin"/>
</dbReference>
<organism evidence="7">
    <name type="scientific">Kitasatospora camelliae</name>
    <dbReference type="NCBI Taxonomy" id="3156397"/>
    <lineage>
        <taxon>Bacteria</taxon>
        <taxon>Bacillati</taxon>
        <taxon>Actinomycetota</taxon>
        <taxon>Actinomycetes</taxon>
        <taxon>Kitasatosporales</taxon>
        <taxon>Streptomycetaceae</taxon>
        <taxon>Kitasatospora</taxon>
    </lineage>
</organism>
<evidence type="ECO:0000256" key="1">
    <source>
        <dbReference type="ARBA" id="ARBA00022729"/>
    </source>
</evidence>
<accession>A0AAU8K117</accession>
<dbReference type="InterPro" id="IPR013320">
    <property type="entry name" value="ConA-like_dom_sf"/>
</dbReference>
<dbReference type="InterPro" id="IPR035992">
    <property type="entry name" value="Ricin_B-like_lectins"/>
</dbReference>
<reference evidence="7" key="1">
    <citation type="submission" date="2024-06" db="EMBL/GenBank/DDBJ databases">
        <title>The genome sequences of Kitasatospora sp. strain HUAS MG31.</title>
        <authorList>
            <person name="Mo P."/>
        </authorList>
    </citation>
    <scope>NUCLEOTIDE SEQUENCE</scope>
    <source>
        <strain evidence="7">HUAS MG31</strain>
    </source>
</reference>
<dbReference type="SMART" id="SM00458">
    <property type="entry name" value="RICIN"/>
    <property type="match status" value="1"/>
</dbReference>
<dbReference type="RefSeq" id="WP_354642658.1">
    <property type="nucleotide sequence ID" value="NZ_CP159872.1"/>
</dbReference>
<evidence type="ECO:0000313" key="7">
    <source>
        <dbReference type="EMBL" id="XCM81732.1"/>
    </source>
</evidence>
<gene>
    <name evidence="7" type="ORF">ABWK59_23945</name>
</gene>
<evidence type="ECO:0000256" key="3">
    <source>
        <dbReference type="SAM" id="MobiDB-lite"/>
    </source>
</evidence>
<feature type="region of interest" description="Disordered" evidence="3">
    <location>
        <begin position="290"/>
        <end position="310"/>
    </location>
</feature>
<evidence type="ECO:0000256" key="4">
    <source>
        <dbReference type="SAM" id="SignalP"/>
    </source>
</evidence>
<dbReference type="NCBIfam" id="NF033679">
    <property type="entry name" value="DNRLRE_dom"/>
    <property type="match status" value="1"/>
</dbReference>
<protein>
    <submittedName>
        <fullName evidence="7">Ricin-type beta-trefoil lectin domain protein</fullName>
    </submittedName>
</protein>
<dbReference type="EMBL" id="CP159872">
    <property type="protein sequence ID" value="XCM81732.1"/>
    <property type="molecule type" value="Genomic_DNA"/>
</dbReference>
<dbReference type="PROSITE" id="PS50231">
    <property type="entry name" value="RICIN_B_LECTIN"/>
    <property type="match status" value="1"/>
</dbReference>
<dbReference type="InterPro" id="IPR006558">
    <property type="entry name" value="LamG-like"/>
</dbReference>
<keyword evidence="1 4" id="KW-0732">Signal</keyword>
<evidence type="ECO:0000259" key="6">
    <source>
        <dbReference type="SMART" id="SM00560"/>
    </source>
</evidence>
<proteinExistence type="predicted"/>